<keyword evidence="2" id="KW-0238">DNA-binding</keyword>
<keyword evidence="1" id="KW-0805">Transcription regulation</keyword>
<evidence type="ECO:0000313" key="6">
    <source>
        <dbReference type="Proteomes" id="UP000001549"/>
    </source>
</evidence>
<dbReference type="HOGENOM" id="CLU_2129755_0_0_11"/>
<evidence type="ECO:0000313" key="5">
    <source>
        <dbReference type="EMBL" id="AEH10038.1"/>
    </source>
</evidence>
<dbReference type="KEGG" id="fsy:FsymDg_2688"/>
<dbReference type="CDD" id="cd06170">
    <property type="entry name" value="LuxR_C_like"/>
    <property type="match status" value="1"/>
</dbReference>
<dbReference type="PRINTS" id="PR00038">
    <property type="entry name" value="HTHLUXR"/>
</dbReference>
<dbReference type="InterPro" id="IPR000792">
    <property type="entry name" value="Tscrpt_reg_LuxR_C"/>
</dbReference>
<gene>
    <name evidence="5" type="ordered locus">FsymDg_2688</name>
</gene>
<evidence type="ECO:0000259" key="4">
    <source>
        <dbReference type="PROSITE" id="PS50043"/>
    </source>
</evidence>
<dbReference type="SUPFAM" id="SSF46894">
    <property type="entry name" value="C-terminal effector domain of the bipartite response regulators"/>
    <property type="match status" value="1"/>
</dbReference>
<feature type="domain" description="HTH luxR-type" evidence="4">
    <location>
        <begin position="51"/>
        <end position="113"/>
    </location>
</feature>
<dbReference type="Gene3D" id="1.10.10.10">
    <property type="entry name" value="Winged helix-like DNA-binding domain superfamily/Winged helix DNA-binding domain"/>
    <property type="match status" value="1"/>
</dbReference>
<dbReference type="GO" id="GO:0003677">
    <property type="term" value="F:DNA binding"/>
    <property type="evidence" value="ECO:0007669"/>
    <property type="project" value="UniProtKB-KW"/>
</dbReference>
<dbReference type="STRING" id="656024.FsymDg_2688"/>
<keyword evidence="6" id="KW-1185">Reference proteome</keyword>
<dbReference type="PROSITE" id="PS50043">
    <property type="entry name" value="HTH_LUXR_2"/>
    <property type="match status" value="1"/>
</dbReference>
<dbReference type="PROSITE" id="PS00622">
    <property type="entry name" value="HTH_LUXR_1"/>
    <property type="match status" value="1"/>
</dbReference>
<dbReference type="PANTHER" id="PTHR44688">
    <property type="entry name" value="DNA-BINDING TRANSCRIPTIONAL ACTIVATOR DEVR_DOSR"/>
    <property type="match status" value="1"/>
</dbReference>
<evidence type="ECO:0000256" key="3">
    <source>
        <dbReference type="ARBA" id="ARBA00023163"/>
    </source>
</evidence>
<dbReference type="Proteomes" id="UP000001549">
    <property type="component" value="Chromosome"/>
</dbReference>
<dbReference type="InterPro" id="IPR016032">
    <property type="entry name" value="Sig_transdc_resp-reg_C-effctor"/>
</dbReference>
<dbReference type="SMART" id="SM00421">
    <property type="entry name" value="HTH_LUXR"/>
    <property type="match status" value="1"/>
</dbReference>
<dbReference type="GO" id="GO:0006355">
    <property type="term" value="P:regulation of DNA-templated transcription"/>
    <property type="evidence" value="ECO:0007669"/>
    <property type="project" value="InterPro"/>
</dbReference>
<dbReference type="EMBL" id="CP002801">
    <property type="protein sequence ID" value="AEH10038.1"/>
    <property type="molecule type" value="Genomic_DNA"/>
</dbReference>
<dbReference type="eggNOG" id="COG2197">
    <property type="taxonomic scope" value="Bacteria"/>
</dbReference>
<dbReference type="AlphaFoldDB" id="F8B421"/>
<protein>
    <submittedName>
        <fullName evidence="5">Transcriptional regulator, LuxR family</fullName>
    </submittedName>
</protein>
<evidence type="ECO:0000256" key="2">
    <source>
        <dbReference type="ARBA" id="ARBA00023125"/>
    </source>
</evidence>
<reference evidence="5 6" key="1">
    <citation type="submission" date="2011-05" db="EMBL/GenBank/DDBJ databases">
        <title>Complete sequence of chromosome of Frankia symbiont of Datisca glomerata.</title>
        <authorList>
            <consortium name="US DOE Joint Genome Institute"/>
            <person name="Lucas S."/>
            <person name="Han J."/>
            <person name="Lapidus A."/>
            <person name="Cheng J.-F."/>
            <person name="Goodwin L."/>
            <person name="Pitluck S."/>
            <person name="Peters L."/>
            <person name="Mikhailova N."/>
            <person name="Chertkov O."/>
            <person name="Teshima H."/>
            <person name="Han C."/>
            <person name="Tapia R."/>
            <person name="Land M."/>
            <person name="Hauser L."/>
            <person name="Kyrpides N."/>
            <person name="Ivanova N."/>
            <person name="Pagani I."/>
            <person name="Berry A."/>
            <person name="Pawlowski K."/>
            <person name="Persson T."/>
            <person name="Vanden Heuvel B."/>
            <person name="Benson D."/>
            <person name="Woyke T."/>
        </authorList>
    </citation>
    <scope>NUCLEOTIDE SEQUENCE [LARGE SCALE GENOMIC DNA]</scope>
    <source>
        <strain evidence="6">4085684</strain>
    </source>
</reference>
<accession>F8B421</accession>
<proteinExistence type="predicted"/>
<keyword evidence="3" id="KW-0804">Transcription</keyword>
<evidence type="ECO:0000256" key="1">
    <source>
        <dbReference type="ARBA" id="ARBA00023015"/>
    </source>
</evidence>
<sequence length="113" mass="12312">MGAFLLAAEAAADAAVAWRRLGKPRKADAELHRAAIRLSRCEGARTPALAPISVRSQLTPAERETALLAANGLTSKEIAEQLRISARTVDNRLQRIFRKLGISRRAELAALMR</sequence>
<dbReference type="Pfam" id="PF00196">
    <property type="entry name" value="GerE"/>
    <property type="match status" value="1"/>
</dbReference>
<organism evidence="5 6">
    <name type="scientific">Candidatus Protofrankia datiscae</name>
    <dbReference type="NCBI Taxonomy" id="2716812"/>
    <lineage>
        <taxon>Bacteria</taxon>
        <taxon>Bacillati</taxon>
        <taxon>Actinomycetota</taxon>
        <taxon>Actinomycetes</taxon>
        <taxon>Frankiales</taxon>
        <taxon>Frankiaceae</taxon>
        <taxon>Protofrankia</taxon>
    </lineage>
</organism>
<name>F8B421_9ACTN</name>
<dbReference type="PANTHER" id="PTHR44688:SF16">
    <property type="entry name" value="DNA-BINDING TRANSCRIPTIONAL ACTIVATOR DEVR_DOSR"/>
    <property type="match status" value="1"/>
</dbReference>
<dbReference type="InterPro" id="IPR036388">
    <property type="entry name" value="WH-like_DNA-bd_sf"/>
</dbReference>